<protein>
    <recommendedName>
        <fullName evidence="6">SAM-dependent MTase RsmB/NOP-type domain-containing protein</fullName>
    </recommendedName>
</protein>
<dbReference type="GO" id="GO:0008173">
    <property type="term" value="F:RNA methyltransferase activity"/>
    <property type="evidence" value="ECO:0007669"/>
    <property type="project" value="InterPro"/>
</dbReference>
<accession>A0A0F9M6A6</accession>
<evidence type="ECO:0000313" key="7">
    <source>
        <dbReference type="EMBL" id="KKN02945.1"/>
    </source>
</evidence>
<dbReference type="InterPro" id="IPR018314">
    <property type="entry name" value="RsmB/NOL1/NOP2-like_CS"/>
</dbReference>
<dbReference type="EMBL" id="LAZR01005089">
    <property type="protein sequence ID" value="KKN02945.1"/>
    <property type="molecule type" value="Genomic_DNA"/>
</dbReference>
<evidence type="ECO:0000259" key="6">
    <source>
        <dbReference type="PROSITE" id="PS51686"/>
    </source>
</evidence>
<name>A0A0F9M6A6_9ZZZZ</name>
<dbReference type="CDD" id="cd02440">
    <property type="entry name" value="AdoMet_MTases"/>
    <property type="match status" value="1"/>
</dbReference>
<evidence type="ECO:0000256" key="1">
    <source>
        <dbReference type="ARBA" id="ARBA00007494"/>
    </source>
</evidence>
<sequence>MSKFLYAAYRILWENTSNSILTKELKGFNINFLKNVRSFSWKKNLKNKDEFEKFSICNAVPSFMVNHLKSFMDSEFMAENINAMNGLIGNIEVSIRINNLIGDYTKEDLSLKIKESLEQDKVIFHEDIHLTELIKIRLNSKKKVINNYWYKKGYLIFQNKASAAVVQTLAPKKKDLIFDMCAAPGVKTSQIAQYMENKGHIIAGEFLGERMNVLKKLLKDLNVLNCFLINLDSIDPPFRFENYFDRILLDAPCTGSGTFLNTPELKWRQDENFLHQNTVLQKKLLKTAIKLLKPNGILVYSTCSLYPEEGEYQILDNLDKLQPLPLPSWFSPSYVIEDSILPGTGRLFPSTHQTQGFFIGKFKKKQQ</sequence>
<comment type="similarity">
    <text evidence="1">Belongs to the class I-like SAM-binding methyltransferase superfamily. RsmB/NOP family.</text>
</comment>
<evidence type="ECO:0000256" key="2">
    <source>
        <dbReference type="ARBA" id="ARBA00022603"/>
    </source>
</evidence>
<dbReference type="InterPro" id="IPR001678">
    <property type="entry name" value="MeTrfase_RsmB-F_NOP2_dom"/>
</dbReference>
<organism evidence="7">
    <name type="scientific">marine sediment metagenome</name>
    <dbReference type="NCBI Taxonomy" id="412755"/>
    <lineage>
        <taxon>unclassified sequences</taxon>
        <taxon>metagenomes</taxon>
        <taxon>ecological metagenomes</taxon>
    </lineage>
</organism>
<dbReference type="InterPro" id="IPR029063">
    <property type="entry name" value="SAM-dependent_MTases_sf"/>
</dbReference>
<reference evidence="7" key="1">
    <citation type="journal article" date="2015" name="Nature">
        <title>Complex archaea that bridge the gap between prokaryotes and eukaryotes.</title>
        <authorList>
            <person name="Spang A."/>
            <person name="Saw J.H."/>
            <person name="Jorgensen S.L."/>
            <person name="Zaremba-Niedzwiedzka K."/>
            <person name="Martijn J."/>
            <person name="Lind A.E."/>
            <person name="van Eijk R."/>
            <person name="Schleper C."/>
            <person name="Guy L."/>
            <person name="Ettema T.J."/>
        </authorList>
    </citation>
    <scope>NUCLEOTIDE SEQUENCE</scope>
</reference>
<dbReference type="PANTHER" id="PTHR22807:SF70">
    <property type="entry name" value="TRNA_RRNA CYTOSINE-C5-METHYLASE, NOL1_NOP2_SUN FAMILY, FUSED TO N-TERMINAL NUSB REGULATOR DOMAIN"/>
    <property type="match status" value="1"/>
</dbReference>
<keyword evidence="4" id="KW-0949">S-adenosyl-L-methionine</keyword>
<dbReference type="PROSITE" id="PS01153">
    <property type="entry name" value="NOL1_NOP2_SUN"/>
    <property type="match status" value="1"/>
</dbReference>
<proteinExistence type="inferred from homology"/>
<dbReference type="Pfam" id="PF01189">
    <property type="entry name" value="Methyltr_RsmB-F"/>
    <property type="match status" value="1"/>
</dbReference>
<dbReference type="InterPro" id="IPR023267">
    <property type="entry name" value="RCMT"/>
</dbReference>
<dbReference type="AlphaFoldDB" id="A0A0F9M6A6"/>
<dbReference type="GO" id="GO:0003723">
    <property type="term" value="F:RNA binding"/>
    <property type="evidence" value="ECO:0007669"/>
    <property type="project" value="UniProtKB-KW"/>
</dbReference>
<dbReference type="PRINTS" id="PR02008">
    <property type="entry name" value="RCMTFAMILY"/>
</dbReference>
<dbReference type="PANTHER" id="PTHR22807">
    <property type="entry name" value="NOP2 YEAST -RELATED NOL1/NOP2/FMU SUN DOMAIN-CONTAINING"/>
    <property type="match status" value="1"/>
</dbReference>
<keyword evidence="2" id="KW-0489">Methyltransferase</keyword>
<dbReference type="Gene3D" id="3.40.50.150">
    <property type="entry name" value="Vaccinia Virus protein VP39"/>
    <property type="match status" value="1"/>
</dbReference>
<feature type="domain" description="SAM-dependent MTase RsmB/NOP-type" evidence="6">
    <location>
        <begin position="83"/>
        <end position="365"/>
    </location>
</feature>
<keyword evidence="3" id="KW-0808">Transferase</keyword>
<evidence type="ECO:0000256" key="5">
    <source>
        <dbReference type="ARBA" id="ARBA00022884"/>
    </source>
</evidence>
<keyword evidence="5" id="KW-0694">RNA-binding</keyword>
<evidence type="ECO:0000256" key="3">
    <source>
        <dbReference type="ARBA" id="ARBA00022679"/>
    </source>
</evidence>
<evidence type="ECO:0000256" key="4">
    <source>
        <dbReference type="ARBA" id="ARBA00022691"/>
    </source>
</evidence>
<dbReference type="PROSITE" id="PS51686">
    <property type="entry name" value="SAM_MT_RSMB_NOP"/>
    <property type="match status" value="1"/>
</dbReference>
<gene>
    <name evidence="7" type="ORF">LCGC14_1112600</name>
</gene>
<dbReference type="GO" id="GO:0001510">
    <property type="term" value="P:RNA methylation"/>
    <property type="evidence" value="ECO:0007669"/>
    <property type="project" value="InterPro"/>
</dbReference>
<dbReference type="InterPro" id="IPR049560">
    <property type="entry name" value="MeTrfase_RsmB-F_NOP2_cat"/>
</dbReference>
<dbReference type="SUPFAM" id="SSF53335">
    <property type="entry name" value="S-adenosyl-L-methionine-dependent methyltransferases"/>
    <property type="match status" value="1"/>
</dbReference>
<comment type="caution">
    <text evidence="7">The sequence shown here is derived from an EMBL/GenBank/DDBJ whole genome shotgun (WGS) entry which is preliminary data.</text>
</comment>